<evidence type="ECO:0000256" key="8">
    <source>
        <dbReference type="ARBA" id="ARBA00022898"/>
    </source>
</evidence>
<dbReference type="GO" id="GO:0030170">
    <property type="term" value="F:pyridoxal phosphate binding"/>
    <property type="evidence" value="ECO:0007669"/>
    <property type="project" value="InterPro"/>
</dbReference>
<organism evidence="13">
    <name type="scientific">Roseihalotalea indica</name>
    <dbReference type="NCBI Taxonomy" id="2867963"/>
    <lineage>
        <taxon>Bacteria</taxon>
        <taxon>Pseudomonadati</taxon>
        <taxon>Bacteroidota</taxon>
        <taxon>Cytophagia</taxon>
        <taxon>Cytophagales</taxon>
        <taxon>Catalimonadaceae</taxon>
        <taxon>Roseihalotalea</taxon>
    </lineage>
</organism>
<dbReference type="PANTHER" id="PTHR42655">
    <property type="entry name" value="GLYCOGEN PHOSPHORYLASE"/>
    <property type="match status" value="1"/>
</dbReference>
<evidence type="ECO:0000256" key="7">
    <source>
        <dbReference type="ARBA" id="ARBA00022679"/>
    </source>
</evidence>
<proteinExistence type="inferred from homology"/>
<comment type="cofactor">
    <cofactor evidence="2">
        <name>pyridoxal 5'-phosphate</name>
        <dbReference type="ChEBI" id="CHEBI:597326"/>
    </cofactor>
</comment>
<dbReference type="Gene3D" id="3.40.50.2000">
    <property type="entry name" value="Glycogen Phosphorylase B"/>
    <property type="match status" value="3"/>
</dbReference>
<reference evidence="13" key="1">
    <citation type="journal article" date="2023" name="Comput. Struct. Biotechnol. J.">
        <title>Discovery of a novel marine Bacteroidetes with a rich repertoire of carbohydrate-active enzymes.</title>
        <authorList>
            <person name="Chen B."/>
            <person name="Liu G."/>
            <person name="Chen Q."/>
            <person name="Wang H."/>
            <person name="Liu L."/>
            <person name="Tang K."/>
        </authorList>
    </citation>
    <scope>NUCLEOTIDE SEQUENCE</scope>
    <source>
        <strain evidence="13">TK19036</strain>
    </source>
</reference>
<sequence>MNHTIVKDGANPRWRRLYIQSQVPDKLKGLEDLSKNLWWCWNYDAINLFRTIDPQRWEAYRHNPIAMLDNLDYQDYERLLKDETFMKQLSLVQGRFEKYMNDKNRRSSLKIGYFCMEYGLHSTLKLYSGGLGVLAGDYLKEASDENVEMVAVGLLYRYGYFRQGLSHYGEQVAHYDPQRFTYMPIEPVRDEQGTWVKIQLDLPERVLYAKLWKAQVGRIPLYLLDTDIEENQEGDRTITHHLYGGDRENRLKQEILLGIGGMRALNELGITPDIYHLNEGHAAFNGLERLRMLVQNGLTYNQAIEVIRSSSLFTTHTPVPAGHDSFQESMLWPYLSDYTNSMSLAWEKFMALGRINPDNRDEEFSMSHLAVNLSEEINGVSKIHGEVSQQMFQPLFPGFESEELHINYVTNSVHYYTWTSQEFQELYAKTFGKNFLKNQSDVKYWEKIQQVEDAELVKIKRSLKRKLIETVKNRIERSMQDRHESPQKTVGILNSFSDRTLIFGFARRFATYKRAQLLFLDIDRLARIVNNPKCPVQFIFAGKAHPADQAGQELIRKIVEISGRPEFLGKVVFMEDYDMELASRMVKGVDVWLNTPTRPLEASGTSGMKATLNGTMNFSVLDGWWAEGYREDAGWALSEERAYENQDVQNELDAATMYAMLENELIPQYYEQNADGVSEKWVKRIKNTISYIAPQFTMKRMMDDYHERFYHKLDEQRKKICQSEFQGAKDLADWKAKIISVWDHIEVIEKSVYDFANDPLPLGENFKAEIVLDLKDLKPEDVGVELLISRRQDGKNHIVLVDQLAQAEVEKTSDNPGAGTLVKYTCDTQVTFSGVYEYGFRMFPQHELLPHQQDFNLVTWL</sequence>
<evidence type="ECO:0000256" key="6">
    <source>
        <dbReference type="ARBA" id="ARBA00022676"/>
    </source>
</evidence>
<dbReference type="Pfam" id="PF00343">
    <property type="entry name" value="Phosphorylase"/>
    <property type="match status" value="1"/>
</dbReference>
<evidence type="ECO:0000256" key="2">
    <source>
        <dbReference type="ARBA" id="ARBA00001933"/>
    </source>
</evidence>
<dbReference type="InterPro" id="IPR035090">
    <property type="entry name" value="Pyridoxal_P_attach_site"/>
</dbReference>
<protein>
    <recommendedName>
        <fullName evidence="4">glycogen phosphorylase</fullName>
        <ecNumber evidence="4">2.4.1.1</ecNumber>
    </recommendedName>
</protein>
<evidence type="ECO:0000259" key="12">
    <source>
        <dbReference type="Pfam" id="PF11897"/>
    </source>
</evidence>
<dbReference type="InterPro" id="IPR052182">
    <property type="entry name" value="Glycogen/Maltodextrin_Phosph"/>
</dbReference>
<keyword evidence="7" id="KW-0808">Transferase</keyword>
<feature type="domain" description="DUF3417" evidence="12">
    <location>
        <begin position="23"/>
        <end position="124"/>
    </location>
</feature>
<evidence type="ECO:0000256" key="1">
    <source>
        <dbReference type="ARBA" id="ARBA00001275"/>
    </source>
</evidence>
<dbReference type="PROSITE" id="PS00102">
    <property type="entry name" value="PHOSPHORYLASE"/>
    <property type="match status" value="1"/>
</dbReference>
<dbReference type="NCBIfam" id="TIGR02094">
    <property type="entry name" value="more_P_ylases"/>
    <property type="match status" value="1"/>
</dbReference>
<dbReference type="InterPro" id="IPR011834">
    <property type="entry name" value="Agluc_phsphrylas"/>
</dbReference>
<dbReference type="GO" id="GO:0008184">
    <property type="term" value="F:glycogen phosphorylase activity"/>
    <property type="evidence" value="ECO:0007669"/>
    <property type="project" value="InterPro"/>
</dbReference>
<evidence type="ECO:0000313" key="13">
    <source>
        <dbReference type="EMBL" id="WKN36945.1"/>
    </source>
</evidence>
<accession>A0AA49GQM1</accession>
<dbReference type="PIRSF" id="PIRSF000460">
    <property type="entry name" value="Pprylas_GlgP"/>
    <property type="match status" value="1"/>
</dbReference>
<comment type="similarity">
    <text evidence="3">Belongs to the glycogen phosphorylase family.</text>
</comment>
<evidence type="ECO:0000256" key="5">
    <source>
        <dbReference type="ARBA" id="ARBA00022533"/>
    </source>
</evidence>
<dbReference type="EC" id="2.4.1.1" evidence="4"/>
<dbReference type="AlphaFoldDB" id="A0AA49GQM1"/>
<gene>
    <name evidence="13" type="primary">glgP</name>
    <name evidence="13" type="ORF">K4G66_31760</name>
</gene>
<evidence type="ECO:0000256" key="11">
    <source>
        <dbReference type="PIRSR" id="PIRSR000460-1"/>
    </source>
</evidence>
<keyword evidence="8 11" id="KW-0663">Pyridoxal phosphate</keyword>
<name>A0AA49GQM1_9BACT</name>
<dbReference type="Pfam" id="PF11897">
    <property type="entry name" value="DUF3417"/>
    <property type="match status" value="1"/>
</dbReference>
<comment type="function">
    <text evidence="10">Phosphorylase is an important allosteric enzyme in carbohydrate metabolism. Enzymes from different sources differ in their regulatory mechanisms and in their natural substrates. However, all known phosphorylases share catalytic and structural properties.</text>
</comment>
<dbReference type="InterPro" id="IPR000811">
    <property type="entry name" value="Glyco_trans_35"/>
</dbReference>
<keyword evidence="5" id="KW-0021">Allosteric enzyme</keyword>
<evidence type="ECO:0000256" key="3">
    <source>
        <dbReference type="ARBA" id="ARBA00006047"/>
    </source>
</evidence>
<keyword evidence="6" id="KW-0328">Glycosyltransferase</keyword>
<evidence type="ECO:0000256" key="10">
    <source>
        <dbReference type="ARBA" id="ARBA00025174"/>
    </source>
</evidence>
<reference evidence="13" key="2">
    <citation type="journal article" date="2024" name="Antonie Van Leeuwenhoek">
        <title>Roseihalotalea indica gen. nov., sp. nov., a halophilic Bacteroidetes from mesopelagic Southwest Indian Ocean with higher carbohydrate metabolic potential.</title>
        <authorList>
            <person name="Chen B."/>
            <person name="Zhang M."/>
            <person name="Lin D."/>
            <person name="Ye J."/>
            <person name="Tang K."/>
        </authorList>
    </citation>
    <scope>NUCLEOTIDE SEQUENCE</scope>
    <source>
        <strain evidence="13">TK19036</strain>
    </source>
</reference>
<dbReference type="SUPFAM" id="SSF53756">
    <property type="entry name" value="UDP-Glycosyltransferase/glycogen phosphorylase"/>
    <property type="match status" value="1"/>
</dbReference>
<dbReference type="EMBL" id="CP120682">
    <property type="protein sequence ID" value="WKN36945.1"/>
    <property type="molecule type" value="Genomic_DNA"/>
</dbReference>
<feature type="modified residue" description="N6-(pyridoxal phosphate)lysine" evidence="11">
    <location>
        <position position="609"/>
    </location>
</feature>
<evidence type="ECO:0000256" key="9">
    <source>
        <dbReference type="ARBA" id="ARBA00023277"/>
    </source>
</evidence>
<comment type="catalytic activity">
    <reaction evidence="1">
        <text>[(1-&gt;4)-alpha-D-glucosyl](n) + phosphate = [(1-&gt;4)-alpha-D-glucosyl](n-1) + alpha-D-glucose 1-phosphate</text>
        <dbReference type="Rhea" id="RHEA:41732"/>
        <dbReference type="Rhea" id="RHEA-COMP:9584"/>
        <dbReference type="Rhea" id="RHEA-COMP:9586"/>
        <dbReference type="ChEBI" id="CHEBI:15444"/>
        <dbReference type="ChEBI" id="CHEBI:43474"/>
        <dbReference type="ChEBI" id="CHEBI:58601"/>
        <dbReference type="EC" id="2.4.1.1"/>
    </reaction>
</comment>
<evidence type="ECO:0000256" key="4">
    <source>
        <dbReference type="ARBA" id="ARBA00012591"/>
    </source>
</evidence>
<dbReference type="InterPro" id="IPR024517">
    <property type="entry name" value="Glycogen_phosphorylase_DUF3417"/>
</dbReference>
<dbReference type="PANTHER" id="PTHR42655:SF1">
    <property type="entry name" value="GLYCOGEN PHOSPHORYLASE"/>
    <property type="match status" value="1"/>
</dbReference>
<dbReference type="GO" id="GO:0005975">
    <property type="term" value="P:carbohydrate metabolic process"/>
    <property type="evidence" value="ECO:0007669"/>
    <property type="project" value="InterPro"/>
</dbReference>
<keyword evidence="9" id="KW-0119">Carbohydrate metabolism</keyword>